<feature type="compositionally biased region" description="Low complexity" evidence="3">
    <location>
        <begin position="222"/>
        <end position="244"/>
    </location>
</feature>
<feature type="domain" description="PPIase cyclophilin-type" evidence="4">
    <location>
        <begin position="19"/>
        <end position="168"/>
    </location>
</feature>
<proteinExistence type="predicted"/>
<keyword evidence="6" id="KW-1185">Reference proteome</keyword>
<organism evidence="5 6">
    <name type="scientific">Polysphondylium violaceum</name>
    <dbReference type="NCBI Taxonomy" id="133409"/>
    <lineage>
        <taxon>Eukaryota</taxon>
        <taxon>Amoebozoa</taxon>
        <taxon>Evosea</taxon>
        <taxon>Eumycetozoa</taxon>
        <taxon>Dictyostelia</taxon>
        <taxon>Dictyosteliales</taxon>
        <taxon>Dictyosteliaceae</taxon>
        <taxon>Polysphondylium</taxon>
    </lineage>
</organism>
<evidence type="ECO:0000256" key="3">
    <source>
        <dbReference type="SAM" id="MobiDB-lite"/>
    </source>
</evidence>
<dbReference type="Pfam" id="PF00160">
    <property type="entry name" value="Pro_isomerase"/>
    <property type="match status" value="1"/>
</dbReference>
<dbReference type="EMBL" id="AJWJ01000292">
    <property type="protein sequence ID" value="KAF2072305.1"/>
    <property type="molecule type" value="Genomic_DNA"/>
</dbReference>
<dbReference type="PROSITE" id="PS00170">
    <property type="entry name" value="CSA_PPIASE_1"/>
    <property type="match status" value="1"/>
</dbReference>
<feature type="compositionally biased region" description="Polar residues" evidence="3">
    <location>
        <begin position="269"/>
        <end position="291"/>
    </location>
</feature>
<dbReference type="AlphaFoldDB" id="A0A8J4PSS0"/>
<evidence type="ECO:0000259" key="4">
    <source>
        <dbReference type="PROSITE" id="PS50072"/>
    </source>
</evidence>
<dbReference type="InterPro" id="IPR002130">
    <property type="entry name" value="Cyclophilin-type_PPIase_dom"/>
</dbReference>
<dbReference type="SUPFAM" id="SSF50891">
    <property type="entry name" value="Cyclophilin-like"/>
    <property type="match status" value="1"/>
</dbReference>
<gene>
    <name evidence="5" type="ORF">CYY_006383</name>
</gene>
<evidence type="ECO:0000256" key="2">
    <source>
        <dbReference type="ARBA" id="ARBA00023242"/>
    </source>
</evidence>
<dbReference type="InterPro" id="IPR044666">
    <property type="entry name" value="Cyclophilin_A-like"/>
</dbReference>
<keyword evidence="2" id="KW-0539">Nucleus</keyword>
<dbReference type="OrthoDB" id="271386at2759"/>
<dbReference type="InterPro" id="IPR029000">
    <property type="entry name" value="Cyclophilin-like_dom_sf"/>
</dbReference>
<dbReference type="InterPro" id="IPR020892">
    <property type="entry name" value="Cyclophilin-type_PPIase_CS"/>
</dbReference>
<feature type="region of interest" description="Disordered" evidence="3">
    <location>
        <begin position="202"/>
        <end position="425"/>
    </location>
</feature>
<comment type="subcellular location">
    <subcellularLocation>
        <location evidence="1">Nucleus</location>
    </subcellularLocation>
</comment>
<protein>
    <recommendedName>
        <fullName evidence="4">PPIase cyclophilin-type domain-containing protein</fullName>
    </recommendedName>
</protein>
<evidence type="ECO:0000256" key="1">
    <source>
        <dbReference type="ARBA" id="ARBA00004123"/>
    </source>
</evidence>
<dbReference type="GO" id="GO:0006457">
    <property type="term" value="P:protein folding"/>
    <property type="evidence" value="ECO:0007669"/>
    <property type="project" value="InterPro"/>
</dbReference>
<dbReference type="FunFam" id="2.40.100.10:FF:000007">
    <property type="entry name" value="Peptidyl-prolyl cis-trans isomerase CWC27 homolog"/>
    <property type="match status" value="1"/>
</dbReference>
<sequence length="425" mass="48849">MANVYVSEPTTKGKVILKTTLGDLEIELWPKEAPLAVRNFVQLCMEKYYDGCIFHRVIKDFIAQTGDPSGTGTSGQSIYNGEPFKDEFHSRLKFNRRGLVGMASSEPDQNQSQFFITLSKTEELTRKHTLFGRIMGDTLFNILKVNEIEIDPKTDAPLFPPKILSTEIVWNPFEDIVPREKKVEKKIAVEKKKKPTQKNLKLLSFGDDEEENGEEEFTGIKTTLPSLPSSNKSTTKSTTETKPILNKKEEQEEEKEKVETTVNKEPIKKSQQQSTTADIQESKKNLQNQLLNKAVDNDERATELQEKMKQEMKEREKKRQREQLEKGKHNENDDDETLSSSTNNNKQEKKEKRKKVKGSLQFKAKSNEPRRTKAVSETDILNKLNRFKNILETSSSSTKDNKNEEDGWKNHSLKFEKTPGQFLKD</sequence>
<dbReference type="Gene3D" id="2.40.100.10">
    <property type="entry name" value="Cyclophilin-like"/>
    <property type="match status" value="1"/>
</dbReference>
<dbReference type="GO" id="GO:0071013">
    <property type="term" value="C:catalytic step 2 spliceosome"/>
    <property type="evidence" value="ECO:0007669"/>
    <property type="project" value="TreeGrafter"/>
</dbReference>
<feature type="compositionally biased region" description="Acidic residues" evidence="3">
    <location>
        <begin position="206"/>
        <end position="217"/>
    </location>
</feature>
<feature type="compositionally biased region" description="Basic and acidic residues" evidence="3">
    <location>
        <begin position="365"/>
        <end position="376"/>
    </location>
</feature>
<evidence type="ECO:0000313" key="6">
    <source>
        <dbReference type="Proteomes" id="UP000695562"/>
    </source>
</evidence>
<evidence type="ECO:0000313" key="5">
    <source>
        <dbReference type="EMBL" id="KAF2072305.1"/>
    </source>
</evidence>
<feature type="compositionally biased region" description="Basic and acidic residues" evidence="3">
    <location>
        <begin position="399"/>
        <end position="425"/>
    </location>
</feature>
<name>A0A8J4PSS0_9MYCE</name>
<accession>A0A8J4PSS0</accession>
<feature type="compositionally biased region" description="Basic and acidic residues" evidence="3">
    <location>
        <begin position="246"/>
        <end position="259"/>
    </location>
</feature>
<dbReference type="Proteomes" id="UP000695562">
    <property type="component" value="Unassembled WGS sequence"/>
</dbReference>
<dbReference type="PANTHER" id="PTHR45625:SF6">
    <property type="entry name" value="SPLICEOSOME-ASSOCIATED PROTEIN CWC27 HOMOLOG"/>
    <property type="match status" value="1"/>
</dbReference>
<dbReference type="PROSITE" id="PS50072">
    <property type="entry name" value="CSA_PPIASE_2"/>
    <property type="match status" value="1"/>
</dbReference>
<dbReference type="PRINTS" id="PR00153">
    <property type="entry name" value="CSAPPISMRASE"/>
</dbReference>
<dbReference type="CDD" id="cd01925">
    <property type="entry name" value="cyclophilin_CeCYP16-like"/>
    <property type="match status" value="1"/>
</dbReference>
<feature type="compositionally biased region" description="Basic and acidic residues" evidence="3">
    <location>
        <begin position="295"/>
        <end position="331"/>
    </location>
</feature>
<reference evidence="5" key="1">
    <citation type="submission" date="2020-01" db="EMBL/GenBank/DDBJ databases">
        <title>Development of genomics and gene disruption for Polysphondylium violaceum indicates a role for the polyketide synthase stlB in stalk morphogenesis.</title>
        <authorList>
            <person name="Narita B."/>
            <person name="Kawabe Y."/>
            <person name="Kin K."/>
            <person name="Saito T."/>
            <person name="Gibbs R."/>
            <person name="Kuspa A."/>
            <person name="Muzny D."/>
            <person name="Queller D."/>
            <person name="Richards S."/>
            <person name="Strassman J."/>
            <person name="Sucgang R."/>
            <person name="Worley K."/>
            <person name="Schaap P."/>
        </authorList>
    </citation>
    <scope>NUCLEOTIDE SEQUENCE</scope>
    <source>
        <strain evidence="5">QSvi11</strain>
    </source>
</reference>
<dbReference type="GO" id="GO:0003755">
    <property type="term" value="F:peptidyl-prolyl cis-trans isomerase activity"/>
    <property type="evidence" value="ECO:0007669"/>
    <property type="project" value="InterPro"/>
</dbReference>
<comment type="caution">
    <text evidence="5">The sequence shown here is derived from an EMBL/GenBank/DDBJ whole genome shotgun (WGS) entry which is preliminary data.</text>
</comment>
<dbReference type="PANTHER" id="PTHR45625">
    <property type="entry name" value="PEPTIDYL-PROLYL CIS-TRANS ISOMERASE-RELATED"/>
    <property type="match status" value="1"/>
</dbReference>